<keyword evidence="1" id="KW-0645">Protease</keyword>
<comment type="caution">
    <text evidence="1">The sequence shown here is derived from an EMBL/GenBank/DDBJ whole genome shotgun (WGS) entry which is preliminary data.</text>
</comment>
<reference evidence="1 2" key="1">
    <citation type="journal article" date="2022" name="New Phytol.">
        <title>Ecological generalism drives hyperdiversity of secondary metabolite gene clusters in xylarialean endophytes.</title>
        <authorList>
            <person name="Franco M.E.E."/>
            <person name="Wisecaver J.H."/>
            <person name="Arnold A.E."/>
            <person name="Ju Y.M."/>
            <person name="Slot J.C."/>
            <person name="Ahrendt S."/>
            <person name="Moore L.P."/>
            <person name="Eastman K.E."/>
            <person name="Scott K."/>
            <person name="Konkel Z."/>
            <person name="Mondo S.J."/>
            <person name="Kuo A."/>
            <person name="Hayes R.D."/>
            <person name="Haridas S."/>
            <person name="Andreopoulos B."/>
            <person name="Riley R."/>
            <person name="LaButti K."/>
            <person name="Pangilinan J."/>
            <person name="Lipzen A."/>
            <person name="Amirebrahimi M."/>
            <person name="Yan J."/>
            <person name="Adam C."/>
            <person name="Keymanesh K."/>
            <person name="Ng V."/>
            <person name="Louie K."/>
            <person name="Northen T."/>
            <person name="Drula E."/>
            <person name="Henrissat B."/>
            <person name="Hsieh H.M."/>
            <person name="Youens-Clark K."/>
            <person name="Lutzoni F."/>
            <person name="Miadlikowska J."/>
            <person name="Eastwood D.C."/>
            <person name="Hamelin R.C."/>
            <person name="Grigoriev I.V."/>
            <person name="U'Ren J.M."/>
        </authorList>
    </citation>
    <scope>NUCLEOTIDE SEQUENCE [LARGE SCALE GENOMIC DNA]</scope>
    <source>
        <strain evidence="1 2">ER1909</strain>
    </source>
</reference>
<keyword evidence="1" id="KW-0378">Hydrolase</keyword>
<dbReference type="EMBL" id="MU394299">
    <property type="protein sequence ID" value="KAI6088719.1"/>
    <property type="molecule type" value="Genomic_DNA"/>
</dbReference>
<evidence type="ECO:0000313" key="2">
    <source>
        <dbReference type="Proteomes" id="UP001497680"/>
    </source>
</evidence>
<gene>
    <name evidence="1" type="ORF">F4821DRAFT_276921</name>
</gene>
<dbReference type="Proteomes" id="UP001497680">
    <property type="component" value="Unassembled WGS sequence"/>
</dbReference>
<name>A0ACC0D7L1_9PEZI</name>
<proteinExistence type="predicted"/>
<accession>A0ACC0D7L1</accession>
<protein>
    <submittedName>
        <fullName evidence="1">Aspartic protease pep1</fullName>
    </submittedName>
</protein>
<sequence>MAALLRIRTFVVLLVIPFFAWPTTAANGGRSFSVDQVPRPDRNQPLDIPTTFARNVRRYGGKIPPGVGHSVETASVLALAQNQEFLIPVSVGAATLQLSVDTGSSDLWVFSRQLPQDQLEGHAVYKPSVYSTPSTKTWAIRYADGSSASGAVYYDVVGVEGIWVMQQAVEVATNISKNLAHGTGLDGILGLGFSNLNKVKPERENTFFENAKLQLTLPLFAAALKHNGTGSYDFGVVNQSRYIGELIYVDVDSSRGHWSFNVSGYDLGNGEVTNDPLEGVIDTGASLIFLPDHVVEGYYQQVIGANKNAQFGEWIVPCSSSLPPFTTIINGYEAVVLGDFLKLDPVLPGSSQCLGGIQSNMDAGVSIFGHVFLKTQYVVFDDRGPRLGFARQL</sequence>
<keyword evidence="2" id="KW-1185">Reference proteome</keyword>
<evidence type="ECO:0000313" key="1">
    <source>
        <dbReference type="EMBL" id="KAI6088719.1"/>
    </source>
</evidence>
<organism evidence="1 2">
    <name type="scientific">Hypoxylon rubiginosum</name>
    <dbReference type="NCBI Taxonomy" id="110542"/>
    <lineage>
        <taxon>Eukaryota</taxon>
        <taxon>Fungi</taxon>
        <taxon>Dikarya</taxon>
        <taxon>Ascomycota</taxon>
        <taxon>Pezizomycotina</taxon>
        <taxon>Sordariomycetes</taxon>
        <taxon>Xylariomycetidae</taxon>
        <taxon>Xylariales</taxon>
        <taxon>Hypoxylaceae</taxon>
        <taxon>Hypoxylon</taxon>
    </lineage>
</organism>